<dbReference type="EMBL" id="CP046276">
    <property type="protein sequence ID" value="QGS52039.1"/>
    <property type="molecule type" value="Genomic_DNA"/>
</dbReference>
<evidence type="ECO:0000256" key="3">
    <source>
        <dbReference type="RuleBase" id="RU000363"/>
    </source>
</evidence>
<dbReference type="KEGG" id="stab:STABA_v1c06800"/>
<reference evidence="4 5" key="1">
    <citation type="submission" date="2019-11" db="EMBL/GenBank/DDBJ databases">
        <title>Complete genome sequence of Spiroplasma tabanidicola TAUS-1 (DSM 22603).</title>
        <authorList>
            <person name="Huang C.-T."/>
            <person name="Lin Y.-C."/>
            <person name="Kuo C.-H."/>
        </authorList>
    </citation>
    <scope>NUCLEOTIDE SEQUENCE [LARGE SCALE GENOMIC DNA]</scope>
    <source>
        <strain evidence="4 5">TAUS-1</strain>
    </source>
</reference>
<sequence>MKIFDVKNKYVLVTGASKGIGLEICKYLLNRGYNIVGVARNCDKLVELEQFYPNNKIEKIETDLRDLNNLKSLLARISYLDINLVVNNAGYGVWGKFVETDVEKEMNMIDLNIKTLHYMTKFFTKKFIENNNGRIINVASVAAFQPGPLFSSYFASKSYVLSLGIAINTELKKTKSKVRVVTICPGPIKTDFWLRSEYKQNNKKAIHGMNVTKYVKKTLKKALKTNRKNFLLTGFTNKLNKKLVDWLPLGIVLNAVYKKQK</sequence>
<dbReference type="Pfam" id="PF00106">
    <property type="entry name" value="adh_short"/>
    <property type="match status" value="1"/>
</dbReference>
<keyword evidence="2" id="KW-0560">Oxidoreductase</keyword>
<organism evidence="4 5">
    <name type="scientific">Spiroplasma tabanidicola</name>
    <dbReference type="NCBI Taxonomy" id="324079"/>
    <lineage>
        <taxon>Bacteria</taxon>
        <taxon>Bacillati</taxon>
        <taxon>Mycoplasmatota</taxon>
        <taxon>Mollicutes</taxon>
        <taxon>Entomoplasmatales</taxon>
        <taxon>Spiroplasmataceae</taxon>
        <taxon>Spiroplasma</taxon>
    </lineage>
</organism>
<evidence type="ECO:0000313" key="5">
    <source>
        <dbReference type="Proteomes" id="UP000424468"/>
    </source>
</evidence>
<dbReference type="InterPro" id="IPR036291">
    <property type="entry name" value="NAD(P)-bd_dom_sf"/>
</dbReference>
<proteinExistence type="inferred from homology"/>
<name>A0A6I6C9B2_9MOLU</name>
<comment type="similarity">
    <text evidence="1 3">Belongs to the short-chain dehydrogenases/reductases (SDR) family.</text>
</comment>
<keyword evidence="5" id="KW-1185">Reference proteome</keyword>
<dbReference type="AlphaFoldDB" id="A0A6I6C9B2"/>
<dbReference type="InterPro" id="IPR002347">
    <property type="entry name" value="SDR_fam"/>
</dbReference>
<gene>
    <name evidence="4" type="ORF">STABA_v1c06800</name>
</gene>
<dbReference type="OrthoDB" id="9808814at2"/>
<dbReference type="PRINTS" id="PR00081">
    <property type="entry name" value="GDHRDH"/>
</dbReference>
<dbReference type="RefSeq" id="WP_156006600.1">
    <property type="nucleotide sequence ID" value="NZ_CP046276.1"/>
</dbReference>
<protein>
    <submittedName>
        <fullName evidence="4">Short-chain dehydrogenase</fullName>
    </submittedName>
</protein>
<dbReference type="Gene3D" id="3.40.50.720">
    <property type="entry name" value="NAD(P)-binding Rossmann-like Domain"/>
    <property type="match status" value="1"/>
</dbReference>
<dbReference type="CDD" id="cd05233">
    <property type="entry name" value="SDR_c"/>
    <property type="match status" value="1"/>
</dbReference>
<dbReference type="Proteomes" id="UP000424468">
    <property type="component" value="Chromosome"/>
</dbReference>
<dbReference type="SUPFAM" id="SSF51735">
    <property type="entry name" value="NAD(P)-binding Rossmann-fold domains"/>
    <property type="match status" value="1"/>
</dbReference>
<evidence type="ECO:0000313" key="4">
    <source>
        <dbReference type="EMBL" id="QGS52039.1"/>
    </source>
</evidence>
<evidence type="ECO:0000256" key="1">
    <source>
        <dbReference type="ARBA" id="ARBA00006484"/>
    </source>
</evidence>
<evidence type="ECO:0000256" key="2">
    <source>
        <dbReference type="ARBA" id="ARBA00023002"/>
    </source>
</evidence>
<dbReference type="PANTHER" id="PTHR42901:SF1">
    <property type="entry name" value="ALCOHOL DEHYDROGENASE"/>
    <property type="match status" value="1"/>
</dbReference>
<dbReference type="PANTHER" id="PTHR42901">
    <property type="entry name" value="ALCOHOL DEHYDROGENASE"/>
    <property type="match status" value="1"/>
</dbReference>
<dbReference type="PIRSF" id="PIRSF000126">
    <property type="entry name" value="11-beta-HSD1"/>
    <property type="match status" value="1"/>
</dbReference>
<accession>A0A6I6C9B2</accession>
<dbReference type="PRINTS" id="PR00080">
    <property type="entry name" value="SDRFAMILY"/>
</dbReference>
<dbReference type="GO" id="GO:0016491">
    <property type="term" value="F:oxidoreductase activity"/>
    <property type="evidence" value="ECO:0007669"/>
    <property type="project" value="UniProtKB-KW"/>
</dbReference>